<dbReference type="EMBL" id="CP113089">
    <property type="protein sequence ID" value="WAB81869.1"/>
    <property type="molecule type" value="Genomic_DNA"/>
</dbReference>
<keyword evidence="3 8" id="KW-0328">Glycosyltransferase</keyword>
<keyword evidence="4 8" id="KW-0808">Transferase</keyword>
<dbReference type="GO" id="GO:0016757">
    <property type="term" value="F:glycosyltransferase activity"/>
    <property type="evidence" value="ECO:0007669"/>
    <property type="project" value="UniProtKB-KW"/>
</dbReference>
<feature type="compositionally biased region" description="Polar residues" evidence="5">
    <location>
        <begin position="659"/>
        <end position="673"/>
    </location>
</feature>
<dbReference type="Pfam" id="PF19320">
    <property type="entry name" value="GlfT2_domain3"/>
    <property type="match status" value="1"/>
</dbReference>
<evidence type="ECO:0000256" key="2">
    <source>
        <dbReference type="ARBA" id="ARBA00006739"/>
    </source>
</evidence>
<dbReference type="AlphaFoldDB" id="A0A9E8MLW6"/>
<comment type="pathway">
    <text evidence="1">Cell wall biogenesis; cell wall polysaccharide biosynthesis.</text>
</comment>
<keyword evidence="9" id="KW-1185">Reference proteome</keyword>
<dbReference type="KEGG" id="mdb:OVN18_02280"/>
<evidence type="ECO:0000259" key="6">
    <source>
        <dbReference type="Pfam" id="PF17994"/>
    </source>
</evidence>
<comment type="similarity">
    <text evidence="2">Belongs to the glycosyltransferase 2 family.</text>
</comment>
<evidence type="ECO:0000313" key="9">
    <source>
        <dbReference type="Proteomes" id="UP001164706"/>
    </source>
</evidence>
<dbReference type="PANTHER" id="PTHR43179">
    <property type="entry name" value="RHAMNOSYLTRANSFERASE WBBL"/>
    <property type="match status" value="1"/>
</dbReference>
<dbReference type="Pfam" id="PF17994">
    <property type="entry name" value="Glft2_N"/>
    <property type="match status" value="1"/>
</dbReference>
<dbReference type="RefSeq" id="WP_267781663.1">
    <property type="nucleotide sequence ID" value="NZ_CP113089.1"/>
</dbReference>
<dbReference type="EC" id="2.4.-.-" evidence="8"/>
<evidence type="ECO:0000313" key="8">
    <source>
        <dbReference type="EMBL" id="WAB81869.1"/>
    </source>
</evidence>
<accession>A0A9E8MLW6</accession>
<dbReference type="InterPro" id="IPR045699">
    <property type="entry name" value="GlfT2_C"/>
</dbReference>
<dbReference type="InterPro" id="IPR040492">
    <property type="entry name" value="GlfT2_N"/>
</dbReference>
<dbReference type="InterPro" id="IPR029044">
    <property type="entry name" value="Nucleotide-diphossugar_trans"/>
</dbReference>
<evidence type="ECO:0000256" key="1">
    <source>
        <dbReference type="ARBA" id="ARBA00004776"/>
    </source>
</evidence>
<dbReference type="Proteomes" id="UP001164706">
    <property type="component" value="Chromosome"/>
</dbReference>
<feature type="domain" description="Galactofuranosyltransferase GlfT2 N-terminal" evidence="6">
    <location>
        <begin position="62"/>
        <end position="182"/>
    </location>
</feature>
<dbReference type="Pfam" id="PF13641">
    <property type="entry name" value="Glyco_tranf_2_3"/>
    <property type="match status" value="1"/>
</dbReference>
<dbReference type="PANTHER" id="PTHR43179:SF12">
    <property type="entry name" value="GALACTOFURANOSYLTRANSFERASE GLFT2"/>
    <property type="match status" value="1"/>
</dbReference>
<gene>
    <name evidence="8" type="ORF">OVN18_02280</name>
</gene>
<evidence type="ECO:0000256" key="3">
    <source>
        <dbReference type="ARBA" id="ARBA00022676"/>
    </source>
</evidence>
<feature type="region of interest" description="Disordered" evidence="5">
    <location>
        <begin position="649"/>
        <end position="673"/>
    </location>
</feature>
<feature type="domain" description="Galactofuranosyltransferase-2 C-terminal" evidence="7">
    <location>
        <begin position="463"/>
        <end position="654"/>
    </location>
</feature>
<protein>
    <submittedName>
        <fullName evidence="8">Glycosyltransferase</fullName>
        <ecNumber evidence="8">2.4.-.-</ecNumber>
    </submittedName>
</protein>
<organism evidence="8 9">
    <name type="scientific">Microcella daejeonensis</name>
    <dbReference type="NCBI Taxonomy" id="2994971"/>
    <lineage>
        <taxon>Bacteria</taxon>
        <taxon>Bacillati</taxon>
        <taxon>Actinomycetota</taxon>
        <taxon>Actinomycetes</taxon>
        <taxon>Micrococcales</taxon>
        <taxon>Microbacteriaceae</taxon>
        <taxon>Microcella</taxon>
    </lineage>
</organism>
<evidence type="ECO:0000256" key="4">
    <source>
        <dbReference type="ARBA" id="ARBA00022679"/>
    </source>
</evidence>
<name>A0A9E8MLW6_9MICO</name>
<dbReference type="SUPFAM" id="SSF53448">
    <property type="entry name" value="Nucleotide-diphospho-sugar transferases"/>
    <property type="match status" value="1"/>
</dbReference>
<sequence>MTGDRLVLSKVVFPGPEEPDTMPLYLDVDEWTELTVERFPDEAFVRRPRAAIPRETQSTPLRISHRNAAPLVTGRRSLTIPRGERVSLATYFNAFPASYWRRWSVVDGVVLEIETAGIGDIVVYRSNARGIVQTVATRHVEGPSTSRFDLAFDNFLDGGWYWFDLVARSEDLHLTEAAWLAPDSYSGRSIGSLSISVTTLNRTAYCLALLQSIASDSDLVESVHEITVVDQGSQHLRDEAGFDEVQADLGDRLRVIEQRNVGGSGGFSRGMLEALQADGPEHVMLLDDDVVVDPEGVRRAHVFAALCRNPTIVGGHMFDMYDKTKLHAFAEGVDRWNFLWGPITPGRHNLTSMNLRQTPWMHRRFDVDYNGWWMSVLPVSVIREIGLSLPVFIKWDDAEYSLRAKSHGVSTVSLPGASVWHVSWVDKDDSRDWQAFYHARNRLVAALLHSPFARGGRLPISNLASDIRHLLTLDYFTVQLRQAAYESVLAGPGALHGELETRLPSIREAAKDFRETRLIREIQEFESFPATDSSSHALSLGARPRGRKAWMRFLVPALRWHWFAQVPESAQGRPDTHVPHGAPWWSVTNRNSMIVSNAEGSGVTWHVRDRARFRSLLVSTVRSNLRIRRQWRALADQYRSSLGEMTSPRRWRETLGLDSGTQAVTPPQSGRER</sequence>
<proteinExistence type="inferred from homology"/>
<evidence type="ECO:0000259" key="7">
    <source>
        <dbReference type="Pfam" id="PF19320"/>
    </source>
</evidence>
<evidence type="ECO:0000256" key="5">
    <source>
        <dbReference type="SAM" id="MobiDB-lite"/>
    </source>
</evidence>
<reference evidence="8" key="1">
    <citation type="submission" date="2022-11" db="EMBL/GenBank/DDBJ databases">
        <title>Description of Microcella daejonensis nov. sp, isolated from riverside soil.</title>
        <authorList>
            <person name="Molina K.M."/>
            <person name="Kim S.B."/>
        </authorList>
    </citation>
    <scope>NUCLEOTIDE SEQUENCE</scope>
    <source>
        <strain evidence="8">MMS21-STM12</strain>
    </source>
</reference>
<dbReference type="Gene3D" id="3.90.550.60">
    <property type="match status" value="1"/>
</dbReference>